<comment type="similarity">
    <text evidence="1 5">Belongs to the iron/ascorbate-dependent oxidoreductase family.</text>
</comment>
<dbReference type="Pfam" id="PF03171">
    <property type="entry name" value="2OG-FeII_Oxy"/>
    <property type="match status" value="1"/>
</dbReference>
<sequence>MVGEEMSTQSEFFLPVQNVQDLAFNNSGEIPSRYLRPELQSEEVMADESIQIPTIDMRKLTVAEDEMGKLHYACKEWGFFQLINHGVAEEVIEKMKADLQEFFKLPLKEKNAYAKLPNAVEGYGQHLVVSQDQKLDWADVLFLRSLPASERNMRFWPQEPTSFRAIFNKYSSELKKVSICLLELMAKNLKIDPGQLLNMFEKGRQQIRMNYYPPCVHASKVIGFTPHSDFCGLTLLVQANEVQGLQVKRNGKWIPISPVPGAFIVNIGDILEIMSNGEYKSIEHRAVVNPETERLSIAAFHSPSVETIIGPLPELVKENGAIYKSVSREEYYKFAFSRKLDGKNIIRHMKLEN</sequence>
<accession>A0AA39E7K0</accession>
<keyword evidence="2 5" id="KW-0479">Metal-binding</keyword>
<gene>
    <name evidence="7" type="ORF">PVL29_002185</name>
</gene>
<dbReference type="GO" id="GO:0046872">
    <property type="term" value="F:metal ion binding"/>
    <property type="evidence" value="ECO:0007669"/>
    <property type="project" value="UniProtKB-KW"/>
</dbReference>
<dbReference type="PROSITE" id="PS51471">
    <property type="entry name" value="FE2OG_OXY"/>
    <property type="match status" value="1"/>
</dbReference>
<keyword evidence="4 5" id="KW-0408">Iron</keyword>
<dbReference type="AlphaFoldDB" id="A0AA39E7K0"/>
<dbReference type="InterPro" id="IPR027443">
    <property type="entry name" value="IPNS-like_sf"/>
</dbReference>
<dbReference type="SUPFAM" id="SSF51197">
    <property type="entry name" value="Clavaminate synthase-like"/>
    <property type="match status" value="1"/>
</dbReference>
<feature type="domain" description="Fe2OG dioxygenase" evidence="6">
    <location>
        <begin position="203"/>
        <end position="303"/>
    </location>
</feature>
<evidence type="ECO:0000313" key="7">
    <source>
        <dbReference type="EMBL" id="KAJ9707077.1"/>
    </source>
</evidence>
<evidence type="ECO:0000313" key="8">
    <source>
        <dbReference type="Proteomes" id="UP001168098"/>
    </source>
</evidence>
<dbReference type="Proteomes" id="UP001168098">
    <property type="component" value="Unassembled WGS sequence"/>
</dbReference>
<dbReference type="InterPro" id="IPR050295">
    <property type="entry name" value="Plant_2OG-oxidoreductases"/>
</dbReference>
<name>A0AA39E7K0_VITRO</name>
<evidence type="ECO:0000259" key="6">
    <source>
        <dbReference type="PROSITE" id="PS51471"/>
    </source>
</evidence>
<dbReference type="InterPro" id="IPR044861">
    <property type="entry name" value="IPNS-like_FE2OG_OXY"/>
</dbReference>
<protein>
    <recommendedName>
        <fullName evidence="6">Fe2OG dioxygenase domain-containing protein</fullName>
    </recommendedName>
</protein>
<evidence type="ECO:0000256" key="1">
    <source>
        <dbReference type="ARBA" id="ARBA00008056"/>
    </source>
</evidence>
<dbReference type="GO" id="GO:0016491">
    <property type="term" value="F:oxidoreductase activity"/>
    <property type="evidence" value="ECO:0007669"/>
    <property type="project" value="UniProtKB-KW"/>
</dbReference>
<dbReference type="PANTHER" id="PTHR47991">
    <property type="entry name" value="OXOGLUTARATE/IRON-DEPENDENT DIOXYGENASE"/>
    <property type="match status" value="1"/>
</dbReference>
<keyword evidence="8" id="KW-1185">Reference proteome</keyword>
<comment type="caution">
    <text evidence="7">The sequence shown here is derived from an EMBL/GenBank/DDBJ whole genome shotgun (WGS) entry which is preliminary data.</text>
</comment>
<evidence type="ECO:0000256" key="4">
    <source>
        <dbReference type="ARBA" id="ARBA00023004"/>
    </source>
</evidence>
<keyword evidence="3 5" id="KW-0560">Oxidoreductase</keyword>
<evidence type="ECO:0000256" key="5">
    <source>
        <dbReference type="RuleBase" id="RU003682"/>
    </source>
</evidence>
<proteinExistence type="inferred from homology"/>
<evidence type="ECO:0000256" key="2">
    <source>
        <dbReference type="ARBA" id="ARBA00022723"/>
    </source>
</evidence>
<dbReference type="EMBL" id="JARBHA010000002">
    <property type="protein sequence ID" value="KAJ9707077.1"/>
    <property type="molecule type" value="Genomic_DNA"/>
</dbReference>
<dbReference type="InterPro" id="IPR005123">
    <property type="entry name" value="Oxoglu/Fe-dep_dioxygenase_dom"/>
</dbReference>
<evidence type="ECO:0000256" key="3">
    <source>
        <dbReference type="ARBA" id="ARBA00023002"/>
    </source>
</evidence>
<dbReference type="Pfam" id="PF14226">
    <property type="entry name" value="DIOX_N"/>
    <property type="match status" value="1"/>
</dbReference>
<organism evidence="7 8">
    <name type="scientific">Vitis rotundifolia</name>
    <name type="common">Muscadine grape</name>
    <dbReference type="NCBI Taxonomy" id="103349"/>
    <lineage>
        <taxon>Eukaryota</taxon>
        <taxon>Viridiplantae</taxon>
        <taxon>Streptophyta</taxon>
        <taxon>Embryophyta</taxon>
        <taxon>Tracheophyta</taxon>
        <taxon>Spermatophyta</taxon>
        <taxon>Magnoliopsida</taxon>
        <taxon>eudicotyledons</taxon>
        <taxon>Gunneridae</taxon>
        <taxon>Pentapetalae</taxon>
        <taxon>rosids</taxon>
        <taxon>Vitales</taxon>
        <taxon>Vitaceae</taxon>
        <taxon>Viteae</taxon>
        <taxon>Vitis</taxon>
    </lineage>
</organism>
<dbReference type="FunFam" id="2.60.120.330:FF:000001">
    <property type="entry name" value="Protein SRG1"/>
    <property type="match status" value="1"/>
</dbReference>
<reference evidence="7 8" key="1">
    <citation type="journal article" date="2023" name="BMC Biotechnol.">
        <title>Vitis rotundifolia cv Carlos genome sequencing.</title>
        <authorList>
            <person name="Huff M."/>
            <person name="Hulse-Kemp A."/>
            <person name="Scheffler B."/>
            <person name="Youngblood R."/>
            <person name="Simpson S."/>
            <person name="Babiker E."/>
            <person name="Staton M."/>
        </authorList>
    </citation>
    <scope>NUCLEOTIDE SEQUENCE [LARGE SCALE GENOMIC DNA]</scope>
    <source>
        <tissue evidence="7">Leaf</tissue>
    </source>
</reference>
<dbReference type="InterPro" id="IPR026992">
    <property type="entry name" value="DIOX_N"/>
</dbReference>
<dbReference type="Gene3D" id="2.60.120.330">
    <property type="entry name" value="B-lactam Antibiotic, Isopenicillin N Synthase, Chain"/>
    <property type="match status" value="1"/>
</dbReference>